<sequence>MHKIINSNQIQQLIAGEESAFDAIYEMYCEKVYRLAFRFLKDREQSEEIVQECFINLWMSKEKLNPEGNIWLYIYVIAKRLSLNALRQICQSREFADKLIARIVTIHNDTEEDLLVNELEQFTEKIINKLPKQQQLIFRLSRVEHLSHKEIADQLQISPNTVKNHMVEALKTLKSHLQYSDLIYFLALVLSVHNF</sequence>
<dbReference type="EMBL" id="JACHCB010000016">
    <property type="protein sequence ID" value="MBB6112097.1"/>
    <property type="molecule type" value="Genomic_DNA"/>
</dbReference>
<dbReference type="Proteomes" id="UP000541583">
    <property type="component" value="Unassembled WGS sequence"/>
</dbReference>
<dbReference type="InterPro" id="IPR036388">
    <property type="entry name" value="WH-like_DNA-bd_sf"/>
</dbReference>
<dbReference type="RefSeq" id="WP_175614168.1">
    <property type="nucleotide sequence ID" value="NZ_FTMG01000016.1"/>
</dbReference>
<dbReference type="GO" id="GO:0003677">
    <property type="term" value="F:DNA binding"/>
    <property type="evidence" value="ECO:0007669"/>
    <property type="project" value="InterPro"/>
</dbReference>
<evidence type="ECO:0000256" key="1">
    <source>
        <dbReference type="ARBA" id="ARBA00010641"/>
    </source>
</evidence>
<dbReference type="InterPro" id="IPR007627">
    <property type="entry name" value="RNA_pol_sigma70_r2"/>
</dbReference>
<dbReference type="AlphaFoldDB" id="A0A1N7F2W0"/>
<comment type="caution">
    <text evidence="8">The sequence shown here is derived from an EMBL/GenBank/DDBJ whole genome shotgun (WGS) entry which is preliminary data.</text>
</comment>
<protein>
    <submittedName>
        <fullName evidence="8">RNA polymerase sigma-70 factor (ECF subfamily)</fullName>
    </submittedName>
</protein>
<dbReference type="PANTHER" id="PTHR43133:SF46">
    <property type="entry name" value="RNA POLYMERASE SIGMA-70 FACTOR ECF SUBFAMILY"/>
    <property type="match status" value="1"/>
</dbReference>
<dbReference type="Pfam" id="PF08281">
    <property type="entry name" value="Sigma70_r4_2"/>
    <property type="match status" value="1"/>
</dbReference>
<evidence type="ECO:0000256" key="3">
    <source>
        <dbReference type="ARBA" id="ARBA00023082"/>
    </source>
</evidence>
<proteinExistence type="inferred from homology"/>
<accession>A0A1N7F2W0</accession>
<dbReference type="Gene3D" id="1.10.10.10">
    <property type="entry name" value="Winged helix-like DNA-binding domain superfamily/Winged helix DNA-binding domain"/>
    <property type="match status" value="1"/>
</dbReference>
<dbReference type="SUPFAM" id="SSF88946">
    <property type="entry name" value="Sigma2 domain of RNA polymerase sigma factors"/>
    <property type="match status" value="1"/>
</dbReference>
<dbReference type="GO" id="GO:0006352">
    <property type="term" value="P:DNA-templated transcription initiation"/>
    <property type="evidence" value="ECO:0007669"/>
    <property type="project" value="InterPro"/>
</dbReference>
<dbReference type="GO" id="GO:0016987">
    <property type="term" value="F:sigma factor activity"/>
    <property type="evidence" value="ECO:0007669"/>
    <property type="project" value="UniProtKB-KW"/>
</dbReference>
<dbReference type="InterPro" id="IPR014327">
    <property type="entry name" value="RNA_pol_sigma70_bacteroid"/>
</dbReference>
<dbReference type="Proteomes" id="UP000548326">
    <property type="component" value="Unassembled WGS sequence"/>
</dbReference>
<dbReference type="Pfam" id="PF04542">
    <property type="entry name" value="Sigma70_r2"/>
    <property type="match status" value="1"/>
</dbReference>
<dbReference type="NCBIfam" id="TIGR02985">
    <property type="entry name" value="Sig70_bacteroi1"/>
    <property type="match status" value="1"/>
</dbReference>
<organism evidence="8 10">
    <name type="scientific">Mucilaginibacter lappiensis</name>
    <dbReference type="NCBI Taxonomy" id="354630"/>
    <lineage>
        <taxon>Bacteria</taxon>
        <taxon>Pseudomonadati</taxon>
        <taxon>Bacteroidota</taxon>
        <taxon>Sphingobacteriia</taxon>
        <taxon>Sphingobacteriales</taxon>
        <taxon>Sphingobacteriaceae</taxon>
        <taxon>Mucilaginibacter</taxon>
    </lineage>
</organism>
<evidence type="ECO:0000313" key="8">
    <source>
        <dbReference type="EMBL" id="MBB6127906.1"/>
    </source>
</evidence>
<evidence type="ECO:0000259" key="5">
    <source>
        <dbReference type="Pfam" id="PF04542"/>
    </source>
</evidence>
<dbReference type="InterPro" id="IPR039425">
    <property type="entry name" value="RNA_pol_sigma-70-like"/>
</dbReference>
<keyword evidence="4" id="KW-0804">Transcription</keyword>
<dbReference type="SUPFAM" id="SSF88659">
    <property type="entry name" value="Sigma3 and sigma4 domains of RNA polymerase sigma factors"/>
    <property type="match status" value="1"/>
</dbReference>
<evidence type="ECO:0000256" key="4">
    <source>
        <dbReference type="ARBA" id="ARBA00023163"/>
    </source>
</evidence>
<dbReference type="PANTHER" id="PTHR43133">
    <property type="entry name" value="RNA POLYMERASE ECF-TYPE SIGMA FACTO"/>
    <property type="match status" value="1"/>
</dbReference>
<dbReference type="NCBIfam" id="TIGR02937">
    <property type="entry name" value="sigma70-ECF"/>
    <property type="match status" value="1"/>
</dbReference>
<keyword evidence="9" id="KW-1185">Reference proteome</keyword>
<dbReference type="EMBL" id="JACHCA010000005">
    <property type="protein sequence ID" value="MBB6127906.1"/>
    <property type="molecule type" value="Genomic_DNA"/>
</dbReference>
<evidence type="ECO:0000313" key="9">
    <source>
        <dbReference type="Proteomes" id="UP000541583"/>
    </source>
</evidence>
<keyword evidence="2" id="KW-0805">Transcription regulation</keyword>
<reference evidence="9 10" key="1">
    <citation type="submission" date="2020-08" db="EMBL/GenBank/DDBJ databases">
        <title>Genomic Encyclopedia of Type Strains, Phase IV (KMG-V): Genome sequencing to study the core and pangenomes of soil and plant-associated prokaryotes.</title>
        <authorList>
            <person name="Whitman W."/>
        </authorList>
    </citation>
    <scope>NUCLEOTIDE SEQUENCE [LARGE SCALE GENOMIC DNA]</scope>
    <source>
        <strain evidence="7 9">ANJLi2</strain>
        <strain evidence="8 10">MP601</strain>
    </source>
</reference>
<name>A0A1N7F2W0_9SPHI</name>
<dbReference type="InterPro" id="IPR013249">
    <property type="entry name" value="RNA_pol_sigma70_r4_t2"/>
</dbReference>
<evidence type="ECO:0000313" key="10">
    <source>
        <dbReference type="Proteomes" id="UP000548326"/>
    </source>
</evidence>
<evidence type="ECO:0000256" key="2">
    <source>
        <dbReference type="ARBA" id="ARBA00023015"/>
    </source>
</evidence>
<dbReference type="Gene3D" id="1.10.1740.10">
    <property type="match status" value="1"/>
</dbReference>
<dbReference type="InterPro" id="IPR013324">
    <property type="entry name" value="RNA_pol_sigma_r3/r4-like"/>
</dbReference>
<gene>
    <name evidence="8" type="ORF">HDF22_002019</name>
    <name evidence="7" type="ORF">HDF23_004870</name>
</gene>
<keyword evidence="3" id="KW-0731">Sigma factor</keyword>
<dbReference type="STRING" id="354630.SAMN05421821_11683"/>
<dbReference type="InterPro" id="IPR014284">
    <property type="entry name" value="RNA_pol_sigma-70_dom"/>
</dbReference>
<evidence type="ECO:0000313" key="7">
    <source>
        <dbReference type="EMBL" id="MBB6112097.1"/>
    </source>
</evidence>
<dbReference type="InterPro" id="IPR013325">
    <property type="entry name" value="RNA_pol_sigma_r2"/>
</dbReference>
<feature type="domain" description="RNA polymerase sigma-70 region 2" evidence="5">
    <location>
        <begin position="25"/>
        <end position="88"/>
    </location>
</feature>
<evidence type="ECO:0000259" key="6">
    <source>
        <dbReference type="Pfam" id="PF08281"/>
    </source>
</evidence>
<comment type="similarity">
    <text evidence="1">Belongs to the sigma-70 factor family. ECF subfamily.</text>
</comment>
<feature type="domain" description="RNA polymerase sigma factor 70 region 4 type 2" evidence="6">
    <location>
        <begin position="125"/>
        <end position="173"/>
    </location>
</feature>